<comment type="caution">
    <text evidence="2">The sequence shown here is derived from an EMBL/GenBank/DDBJ whole genome shotgun (WGS) entry which is preliminary data.</text>
</comment>
<sequence length="382" mass="42946">MESAYRPLFTVKFFHEFYKNQLGEYTHLDEDISIVPTEKCRREMAKQGLLFRSTSGGFTVLYTAYKEDNVEKPLVPLTDPRQFSFQLFSKSPYIIHYSSLPLDGKKPGIYYLNNLQNNTQEIDGEDELLLVEDTVEPYLSSQDEFMLRPAHFSYGFKKAADTATLSIEDRKGNAIYSKLLNKLDDGEVAAEKNFSANLDLTPFGTGLFIAKVDGVEQQKFYLDGTLIAQKPFGLIDIFYHSDVPATYQFADAQGNVSAKTYTVRIDCRETIWKYLVGLKYRKDLDPTDLEVVSNIVSATFTRQNSYKLADNTTVIPFDSGNTTIPLKKEPIKGIKLKRTIAGQGGGGGGGNTSTEETSLPNPEITNIKTDNGKIYSEVYIYL</sequence>
<name>A0A545UD95_9GAMM</name>
<proteinExistence type="predicted"/>
<gene>
    <name evidence="2" type="ORF">FLL46_13425</name>
</gene>
<feature type="compositionally biased region" description="Gly residues" evidence="1">
    <location>
        <begin position="342"/>
        <end position="351"/>
    </location>
</feature>
<evidence type="ECO:0000256" key="1">
    <source>
        <dbReference type="SAM" id="MobiDB-lite"/>
    </source>
</evidence>
<evidence type="ECO:0000313" key="3">
    <source>
        <dbReference type="Proteomes" id="UP000315439"/>
    </source>
</evidence>
<accession>A0A545UD95</accession>
<evidence type="ECO:0000313" key="2">
    <source>
        <dbReference type="EMBL" id="TQV87439.1"/>
    </source>
</evidence>
<dbReference type="Proteomes" id="UP000315439">
    <property type="component" value="Unassembled WGS sequence"/>
</dbReference>
<dbReference type="RefSeq" id="WP_142894166.1">
    <property type="nucleotide sequence ID" value="NZ_ML660164.1"/>
</dbReference>
<organism evidence="2 3">
    <name type="scientific">Aliikangiella coralliicola</name>
    <dbReference type="NCBI Taxonomy" id="2592383"/>
    <lineage>
        <taxon>Bacteria</taxon>
        <taxon>Pseudomonadati</taxon>
        <taxon>Pseudomonadota</taxon>
        <taxon>Gammaproteobacteria</taxon>
        <taxon>Oceanospirillales</taxon>
        <taxon>Pleioneaceae</taxon>
        <taxon>Aliikangiella</taxon>
    </lineage>
</organism>
<reference evidence="2 3" key="1">
    <citation type="submission" date="2019-07" db="EMBL/GenBank/DDBJ databases">
        <title>Draft genome for Aliikangiella sp. M105.</title>
        <authorList>
            <person name="Wang G."/>
        </authorList>
    </citation>
    <scope>NUCLEOTIDE SEQUENCE [LARGE SCALE GENOMIC DNA]</scope>
    <source>
        <strain evidence="2 3">M105</strain>
    </source>
</reference>
<protein>
    <submittedName>
        <fullName evidence="2">Uncharacterized protein</fullName>
    </submittedName>
</protein>
<feature type="compositionally biased region" description="Polar residues" evidence="1">
    <location>
        <begin position="352"/>
        <end position="365"/>
    </location>
</feature>
<feature type="region of interest" description="Disordered" evidence="1">
    <location>
        <begin position="340"/>
        <end position="365"/>
    </location>
</feature>
<dbReference type="EMBL" id="VIKS01000008">
    <property type="protein sequence ID" value="TQV87439.1"/>
    <property type="molecule type" value="Genomic_DNA"/>
</dbReference>
<keyword evidence="3" id="KW-1185">Reference proteome</keyword>
<dbReference type="AlphaFoldDB" id="A0A545UD95"/>
<dbReference type="OrthoDB" id="7054120at2"/>